<dbReference type="OrthoDB" id="5401208at2"/>
<organism evidence="7 8">
    <name type="scientific">Geothermobacter hydrogeniphilus</name>
    <dbReference type="NCBI Taxonomy" id="1969733"/>
    <lineage>
        <taxon>Bacteria</taxon>
        <taxon>Pseudomonadati</taxon>
        <taxon>Thermodesulfobacteriota</taxon>
        <taxon>Desulfuromonadia</taxon>
        <taxon>Desulfuromonadales</taxon>
        <taxon>Geothermobacteraceae</taxon>
        <taxon>Geothermobacter</taxon>
    </lineage>
</organism>
<evidence type="ECO:0000259" key="6">
    <source>
        <dbReference type="PROSITE" id="PS50234"/>
    </source>
</evidence>
<feature type="domain" description="VWFA" evidence="6">
    <location>
        <begin position="70"/>
        <end position="254"/>
    </location>
</feature>
<proteinExistence type="predicted"/>
<evidence type="ECO:0000313" key="7">
    <source>
        <dbReference type="EMBL" id="PNU21296.1"/>
    </source>
</evidence>
<accession>A0A2K2HDC4</accession>
<dbReference type="PROSITE" id="PS50234">
    <property type="entry name" value="VWFA"/>
    <property type="match status" value="1"/>
</dbReference>
<protein>
    <recommendedName>
        <fullName evidence="6">VWFA domain-containing protein</fullName>
    </recommendedName>
</protein>
<keyword evidence="4" id="KW-0472">Membrane</keyword>
<feature type="compositionally biased region" description="Basic and acidic residues" evidence="5">
    <location>
        <begin position="400"/>
        <end position="416"/>
    </location>
</feature>
<evidence type="ECO:0000256" key="2">
    <source>
        <dbReference type="ARBA" id="ARBA00022692"/>
    </source>
</evidence>
<feature type="region of interest" description="Disordered" evidence="5">
    <location>
        <begin position="393"/>
        <end position="416"/>
    </location>
</feature>
<keyword evidence="2" id="KW-0812">Transmembrane</keyword>
<dbReference type="Pfam" id="PF13519">
    <property type="entry name" value="VWA_2"/>
    <property type="match status" value="1"/>
</dbReference>
<dbReference type="InterPro" id="IPR002035">
    <property type="entry name" value="VWF_A"/>
</dbReference>
<evidence type="ECO:0000256" key="5">
    <source>
        <dbReference type="SAM" id="MobiDB-lite"/>
    </source>
</evidence>
<dbReference type="Gene3D" id="3.40.50.410">
    <property type="entry name" value="von Willebrand factor, type A domain"/>
    <property type="match status" value="1"/>
</dbReference>
<evidence type="ECO:0000256" key="4">
    <source>
        <dbReference type="ARBA" id="ARBA00023136"/>
    </source>
</evidence>
<evidence type="ECO:0000256" key="1">
    <source>
        <dbReference type="ARBA" id="ARBA00022475"/>
    </source>
</evidence>
<dbReference type="EMBL" id="PPFX01000004">
    <property type="protein sequence ID" value="PNU21296.1"/>
    <property type="molecule type" value="Genomic_DNA"/>
</dbReference>
<name>A0A2K2HDC4_9BACT</name>
<comment type="caution">
    <text evidence="7">The sequence shown here is derived from an EMBL/GenBank/DDBJ whole genome shotgun (WGS) entry which is preliminary data.</text>
</comment>
<dbReference type="AlphaFoldDB" id="A0A2K2HDC4"/>
<reference evidence="7 8" key="1">
    <citation type="journal article" date="2018" name="Genome Announc.">
        <title>Genome Sequence of Geothermobacter sp. HR-1 Iron Reducer from the Loihi Seamount.</title>
        <authorList>
            <person name="Smith H."/>
            <person name="Abuyen K."/>
            <person name="Tremblay J."/>
            <person name="Savalia P."/>
            <person name="Perez-Rodriguez I."/>
            <person name="Emerson D."/>
            <person name="Tully B."/>
            <person name="Amend J."/>
        </authorList>
    </citation>
    <scope>NUCLEOTIDE SEQUENCE [LARGE SCALE GENOMIC DNA]</scope>
    <source>
        <strain evidence="7 8">HR-1</strain>
    </source>
</reference>
<evidence type="ECO:0000256" key="3">
    <source>
        <dbReference type="ARBA" id="ARBA00022989"/>
    </source>
</evidence>
<keyword evidence="1" id="KW-1003">Cell membrane</keyword>
<dbReference type="InterPro" id="IPR050768">
    <property type="entry name" value="UPF0353/GerABKA_families"/>
</dbReference>
<dbReference type="Proteomes" id="UP000236340">
    <property type="component" value="Unassembled WGS sequence"/>
</dbReference>
<sequence>MTWMLLLVSLALLLGWREWTFCRGRQAAFIRRTSWSRLCYDLLSLAALGLLMQPLPNEGRAAPRTQPAVAVAVAIDISPSMGLRNKGLSRLDLARQEVNALLDGLPGAQMALIPFAGEAVTQVPLTDDHQALRFFLRALQPGQVAAPGSAPEEALELAHRQLEGVRGEKAILLFSDGERTVDTPAPRLAHDIPVYAILPGNRQPRPVPGRTLAGQPAVSTPDPARLRRLAEQTGGRLLPDEGTTPAISSLLKRWRPPASPHPLDNVSLLLPALLLLFLRQIDLPRKTRGALVLAVLMVLGGCDRDAGSDAGRTLFEQGLKQSDRATAARLFDRSAALLSGGERAAALHNACSSLVAAHRYRDALSRCETALLADPGADDSAADLSLAIRQLAQQPAGDGNDGRQTRPEPPGDNRELSAAEAREMIRGTVIKPFTETDPAPEAVTIHDSILEKNW</sequence>
<gene>
    <name evidence="7" type="ORF">C2E25_03110</name>
</gene>
<dbReference type="SUPFAM" id="SSF53300">
    <property type="entry name" value="vWA-like"/>
    <property type="match status" value="1"/>
</dbReference>
<keyword evidence="3" id="KW-1133">Transmembrane helix</keyword>
<dbReference type="SMART" id="SM00327">
    <property type="entry name" value="VWA"/>
    <property type="match status" value="1"/>
</dbReference>
<dbReference type="RefSeq" id="WP_103114327.1">
    <property type="nucleotide sequence ID" value="NZ_PPFX01000004.1"/>
</dbReference>
<evidence type="ECO:0000313" key="8">
    <source>
        <dbReference type="Proteomes" id="UP000236340"/>
    </source>
</evidence>
<dbReference type="PANTHER" id="PTHR22550:SF5">
    <property type="entry name" value="LEUCINE ZIPPER PROTEIN 4"/>
    <property type="match status" value="1"/>
</dbReference>
<dbReference type="InterPro" id="IPR036465">
    <property type="entry name" value="vWFA_dom_sf"/>
</dbReference>
<dbReference type="PANTHER" id="PTHR22550">
    <property type="entry name" value="SPORE GERMINATION PROTEIN"/>
    <property type="match status" value="1"/>
</dbReference>